<keyword evidence="7" id="KW-1185">Reference proteome</keyword>
<dbReference type="InterPro" id="IPR032675">
    <property type="entry name" value="LRR_dom_sf"/>
</dbReference>
<dbReference type="GO" id="GO:0005634">
    <property type="term" value="C:nucleus"/>
    <property type="evidence" value="ECO:0007669"/>
    <property type="project" value="TreeGrafter"/>
</dbReference>
<dbReference type="EMBL" id="JAAWVO010065167">
    <property type="protein sequence ID" value="MBN3323456.1"/>
    <property type="molecule type" value="Genomic_DNA"/>
</dbReference>
<sequence length="445" mass="48595">MGIGGGKILAAALTECHRRSGAQGAPLRLRVFVAGRNRLENDGATALAQAFKLMGSLEEIHMPQNGINHSGVTALATALKDNPQLRVLNLNDNTFTKKGAMAMAEALKHLRCVQVINFGDCLVRSEGAIAIAETLRSGLPILKELNLSFGEIAEEAALQVAQAVQHKDQLEKLDLNGNYLGEEGCEALREVMNSMNMGDRLASLSDDEGEPEEEEDEEDVDEEEEEEENEEEEEEDDDGETETPPQIEEQETPVSVVNEIQVSTIVPSPFSAEVCSFLDSPSADKLRQLGEEAPQLIKKQVNTADAGRTAEAFLKIASLLKDETPIKRTLLDSIDALLREAFSCSSFQSGTFISTILVLLGLIKSEDKVKPMRLVPGHLLALEHAVKQDYFPGKHIDVLEAFLIRRSEAADSYPSARSALEKTLLKLLDLKEPESPPAEEPHSHA</sequence>
<keyword evidence="2" id="KW-0433">Leucine-rich repeat</keyword>
<keyword evidence="1" id="KW-0343">GTPase activation</keyword>
<evidence type="ECO:0000313" key="7">
    <source>
        <dbReference type="Proteomes" id="UP000736164"/>
    </source>
</evidence>
<dbReference type="Gene3D" id="3.80.10.10">
    <property type="entry name" value="Ribonuclease Inhibitor"/>
    <property type="match status" value="1"/>
</dbReference>
<dbReference type="GO" id="GO:0005829">
    <property type="term" value="C:cytosol"/>
    <property type="evidence" value="ECO:0007669"/>
    <property type="project" value="TreeGrafter"/>
</dbReference>
<dbReference type="SUPFAM" id="SSF69099">
    <property type="entry name" value="Ran-GTPase activating protein 1 (RanGAP1), C-terminal domain"/>
    <property type="match status" value="1"/>
</dbReference>
<evidence type="ECO:0000259" key="5">
    <source>
        <dbReference type="Pfam" id="PF07834"/>
    </source>
</evidence>
<evidence type="ECO:0000256" key="3">
    <source>
        <dbReference type="ARBA" id="ARBA00022737"/>
    </source>
</evidence>
<dbReference type="SMART" id="SM00368">
    <property type="entry name" value="LRR_RI"/>
    <property type="match status" value="5"/>
</dbReference>
<evidence type="ECO:0000256" key="1">
    <source>
        <dbReference type="ARBA" id="ARBA00022468"/>
    </source>
</evidence>
<dbReference type="Proteomes" id="UP000736164">
    <property type="component" value="Unassembled WGS sequence"/>
</dbReference>
<dbReference type="InterPro" id="IPR009109">
    <property type="entry name" value="Ran_GTPase_activating_1_C"/>
</dbReference>
<dbReference type="InterPro" id="IPR036720">
    <property type="entry name" value="RanGAP1_C_sf"/>
</dbReference>
<dbReference type="CDD" id="cd00116">
    <property type="entry name" value="LRR_RI"/>
    <property type="match status" value="1"/>
</dbReference>
<dbReference type="Pfam" id="PF13516">
    <property type="entry name" value="LRR_6"/>
    <property type="match status" value="2"/>
</dbReference>
<feature type="non-terminal residue" evidence="6">
    <location>
        <position position="1"/>
    </location>
</feature>
<dbReference type="InterPro" id="IPR027038">
    <property type="entry name" value="RanGap"/>
</dbReference>
<dbReference type="AlphaFoldDB" id="A0A8J7THS2"/>
<name>A0A8J7THS2_ATRSP</name>
<dbReference type="Gene3D" id="1.25.40.200">
    <property type="entry name" value="Ran-GTPase activating protein 1, C-terminal domain"/>
    <property type="match status" value="1"/>
</dbReference>
<protein>
    <submittedName>
        <fullName evidence="6">RAGP1 protein</fullName>
    </submittedName>
</protein>
<evidence type="ECO:0000256" key="2">
    <source>
        <dbReference type="ARBA" id="ARBA00022614"/>
    </source>
</evidence>
<organism evidence="6 7">
    <name type="scientific">Atractosteus spatula</name>
    <name type="common">Alligator gar</name>
    <name type="synonym">Lepisosteus spatula</name>
    <dbReference type="NCBI Taxonomy" id="7917"/>
    <lineage>
        <taxon>Eukaryota</taxon>
        <taxon>Metazoa</taxon>
        <taxon>Chordata</taxon>
        <taxon>Craniata</taxon>
        <taxon>Vertebrata</taxon>
        <taxon>Euteleostomi</taxon>
        <taxon>Actinopterygii</taxon>
        <taxon>Neopterygii</taxon>
        <taxon>Holostei</taxon>
        <taxon>Semionotiformes</taxon>
        <taxon>Lepisosteidae</taxon>
        <taxon>Atractosteus</taxon>
    </lineage>
</organism>
<dbReference type="InterPro" id="IPR001611">
    <property type="entry name" value="Leu-rich_rpt"/>
</dbReference>
<keyword evidence="3" id="KW-0677">Repeat</keyword>
<gene>
    <name evidence="6" type="primary">Rangap1</name>
    <name evidence="6" type="ORF">GTO95_0000153</name>
</gene>
<dbReference type="PANTHER" id="PTHR24113">
    <property type="entry name" value="RAN GTPASE-ACTIVATING PROTEIN 1"/>
    <property type="match status" value="1"/>
</dbReference>
<dbReference type="GO" id="GO:0048471">
    <property type="term" value="C:perinuclear region of cytoplasm"/>
    <property type="evidence" value="ECO:0007669"/>
    <property type="project" value="TreeGrafter"/>
</dbReference>
<dbReference type="PANTHER" id="PTHR24113:SF12">
    <property type="entry name" value="RAN GTPASE-ACTIVATING PROTEIN 1"/>
    <property type="match status" value="1"/>
</dbReference>
<comment type="caution">
    <text evidence="6">The sequence shown here is derived from an EMBL/GenBank/DDBJ whole genome shotgun (WGS) entry which is preliminary data.</text>
</comment>
<evidence type="ECO:0000256" key="4">
    <source>
        <dbReference type="SAM" id="MobiDB-lite"/>
    </source>
</evidence>
<dbReference type="Pfam" id="PF07834">
    <property type="entry name" value="RanGAP1_C"/>
    <property type="match status" value="1"/>
</dbReference>
<dbReference type="GO" id="GO:0007165">
    <property type="term" value="P:signal transduction"/>
    <property type="evidence" value="ECO:0007669"/>
    <property type="project" value="InterPro"/>
</dbReference>
<accession>A0A8J7THS2</accession>
<evidence type="ECO:0000313" key="6">
    <source>
        <dbReference type="EMBL" id="MBN3323456.1"/>
    </source>
</evidence>
<dbReference type="GO" id="GO:0005096">
    <property type="term" value="F:GTPase activator activity"/>
    <property type="evidence" value="ECO:0007669"/>
    <property type="project" value="UniProtKB-KW"/>
</dbReference>
<dbReference type="GO" id="GO:0031267">
    <property type="term" value="F:small GTPase binding"/>
    <property type="evidence" value="ECO:0007669"/>
    <property type="project" value="TreeGrafter"/>
</dbReference>
<feature type="compositionally biased region" description="Acidic residues" evidence="4">
    <location>
        <begin position="205"/>
        <end position="241"/>
    </location>
</feature>
<reference evidence="6" key="1">
    <citation type="journal article" date="2021" name="Cell">
        <title>Tracing the genetic footprints of vertebrate landing in non-teleost ray-finned fishes.</title>
        <authorList>
            <person name="Bi X."/>
            <person name="Wang K."/>
            <person name="Yang L."/>
            <person name="Pan H."/>
            <person name="Jiang H."/>
            <person name="Wei Q."/>
            <person name="Fang M."/>
            <person name="Yu H."/>
            <person name="Zhu C."/>
            <person name="Cai Y."/>
            <person name="He Y."/>
            <person name="Gan X."/>
            <person name="Zeng H."/>
            <person name="Yu D."/>
            <person name="Zhu Y."/>
            <person name="Jiang H."/>
            <person name="Qiu Q."/>
            <person name="Yang H."/>
            <person name="Zhang Y.E."/>
            <person name="Wang W."/>
            <person name="Zhu M."/>
            <person name="He S."/>
            <person name="Zhang G."/>
        </authorList>
    </citation>
    <scope>NUCLEOTIDE SEQUENCE</scope>
    <source>
        <strain evidence="6">Allg_001</strain>
    </source>
</reference>
<proteinExistence type="predicted"/>
<feature type="non-terminal residue" evidence="6">
    <location>
        <position position="445"/>
    </location>
</feature>
<feature type="region of interest" description="Disordered" evidence="4">
    <location>
        <begin position="200"/>
        <end position="256"/>
    </location>
</feature>
<feature type="domain" description="Ran-GTPase activating protein 1 C-terminal" evidence="5">
    <location>
        <begin position="249"/>
        <end position="424"/>
    </location>
</feature>
<dbReference type="SUPFAM" id="SSF52047">
    <property type="entry name" value="RNI-like"/>
    <property type="match status" value="1"/>
</dbReference>
<dbReference type="GO" id="GO:0006913">
    <property type="term" value="P:nucleocytoplasmic transport"/>
    <property type="evidence" value="ECO:0007669"/>
    <property type="project" value="TreeGrafter"/>
</dbReference>